<dbReference type="PANTHER" id="PTHR42999">
    <property type="entry name" value="ANTIBIOTIC RESISTANCE PROTEIN MCBG"/>
    <property type="match status" value="1"/>
</dbReference>
<dbReference type="Pfam" id="PF00805">
    <property type="entry name" value="Pentapeptide"/>
    <property type="match status" value="1"/>
</dbReference>
<sequence>MSGKEKKLDLPKIPEGLTALDVPDYEWADEHEISDSIIEDCGIHNQSAYKPCFDRVVFQNVVFRGTSLRKAEFTDVRFVNCDLSNIDLSEVILHRVSFHNCKLLGMDITGSTLRNVWFEQCYADYAVLRFTNAKGVKFEKTSLAKADLSNMTIAQFYMKEANIDQAQFSQTKLGGVDISSCEFNAIGAGLEDLRRCIISPAQAITFAAHFGLVVDDGTN</sequence>
<protein>
    <submittedName>
        <fullName evidence="1">Uncharacterized protein YjbI with pentapeptide repeats</fullName>
    </submittedName>
</protein>
<accession>A0A7W5CAA4</accession>
<dbReference type="PANTHER" id="PTHR42999:SF1">
    <property type="entry name" value="PENTAPEPTIDE REPEAT-CONTAINING PROTEIN"/>
    <property type="match status" value="1"/>
</dbReference>
<keyword evidence="2" id="KW-1185">Reference proteome</keyword>
<evidence type="ECO:0000313" key="2">
    <source>
        <dbReference type="Proteomes" id="UP000518605"/>
    </source>
</evidence>
<proteinExistence type="predicted"/>
<dbReference type="Gene3D" id="2.160.20.80">
    <property type="entry name" value="E3 ubiquitin-protein ligase SopA"/>
    <property type="match status" value="1"/>
</dbReference>
<organism evidence="1 2">
    <name type="scientific">Paenibacillus endophyticus</name>
    <dbReference type="NCBI Taxonomy" id="1294268"/>
    <lineage>
        <taxon>Bacteria</taxon>
        <taxon>Bacillati</taxon>
        <taxon>Bacillota</taxon>
        <taxon>Bacilli</taxon>
        <taxon>Bacillales</taxon>
        <taxon>Paenibacillaceae</taxon>
        <taxon>Paenibacillus</taxon>
    </lineage>
</organism>
<dbReference type="AlphaFoldDB" id="A0A7W5CAA4"/>
<dbReference type="Proteomes" id="UP000518605">
    <property type="component" value="Unassembled WGS sequence"/>
</dbReference>
<dbReference type="InterPro" id="IPR001646">
    <property type="entry name" value="5peptide_repeat"/>
</dbReference>
<dbReference type="Pfam" id="PF13599">
    <property type="entry name" value="Pentapeptide_4"/>
    <property type="match status" value="1"/>
</dbReference>
<gene>
    <name evidence="1" type="ORF">FHS16_003660</name>
</gene>
<dbReference type="EMBL" id="JACHXW010000011">
    <property type="protein sequence ID" value="MBB3153585.1"/>
    <property type="molecule type" value="Genomic_DNA"/>
</dbReference>
<dbReference type="RefSeq" id="WP_183565447.1">
    <property type="nucleotide sequence ID" value="NZ_CBCSLB010000010.1"/>
</dbReference>
<name>A0A7W5CAA4_9BACL</name>
<reference evidence="1 2" key="1">
    <citation type="submission" date="2020-08" db="EMBL/GenBank/DDBJ databases">
        <title>Genomic Encyclopedia of Type Strains, Phase III (KMG-III): the genomes of soil and plant-associated and newly described type strains.</title>
        <authorList>
            <person name="Whitman W."/>
        </authorList>
    </citation>
    <scope>NUCLEOTIDE SEQUENCE [LARGE SCALE GENOMIC DNA]</scope>
    <source>
        <strain evidence="1 2">CECT 8234</strain>
    </source>
</reference>
<evidence type="ECO:0000313" key="1">
    <source>
        <dbReference type="EMBL" id="MBB3153585.1"/>
    </source>
</evidence>
<dbReference type="InterPro" id="IPR052949">
    <property type="entry name" value="PA_immunity-related"/>
</dbReference>
<dbReference type="SUPFAM" id="SSF141571">
    <property type="entry name" value="Pentapeptide repeat-like"/>
    <property type="match status" value="1"/>
</dbReference>
<comment type="caution">
    <text evidence="1">The sequence shown here is derived from an EMBL/GenBank/DDBJ whole genome shotgun (WGS) entry which is preliminary data.</text>
</comment>